<protein>
    <submittedName>
        <fullName evidence="3">DUF4139 domain-containing protein</fullName>
    </submittedName>
</protein>
<reference evidence="3 4" key="1">
    <citation type="submission" date="2019-12" db="EMBL/GenBank/DDBJ databases">
        <title>Draft genome sequencing of Halomonas icarensis D1-1.</title>
        <authorList>
            <person name="Pandiyan K."/>
            <person name="Kushwaha P."/>
            <person name="Gowdham M."/>
            <person name="Chakdar H."/>
            <person name="Singh A."/>
            <person name="Kumar M."/>
            <person name="Saxena A.K."/>
        </authorList>
    </citation>
    <scope>NUCLEOTIDE SEQUENCE [LARGE SCALE GENOMIC DNA]</scope>
    <source>
        <strain evidence="3 4">D1-1</strain>
    </source>
</reference>
<gene>
    <name evidence="3" type="ORF">GRB80_04320</name>
</gene>
<dbReference type="InterPro" id="IPR037291">
    <property type="entry name" value="DUF4139"/>
</dbReference>
<dbReference type="Pfam" id="PF13598">
    <property type="entry name" value="DUF4139"/>
    <property type="match status" value="1"/>
</dbReference>
<dbReference type="InterPro" id="IPR011935">
    <property type="entry name" value="CHP02231"/>
</dbReference>
<sequence length="659" mass="71599">MTVRDAVSERGRRHSSLRLVILLAGAWPVGSATAAELPIEAVTLSSGGLAEVQRRASLEGDGTLYLEVPLEQVNDVLKSLMVRDPAGRLQGLSLDGLATLEETYRRLPFGPEDLGSIARLADSLQGVKVRVSSGGQRLEGLLLGVAEHGVEESGRAVQTLSLLDEEGGVATLRLGDDARLEVLDPALRERLAEAAEVSGRARTDEMRRIAIDLDGEGERDVSLTYVVAAPVWKSTYRLLLEADNEAHLQAWSVIENASGSDWSDVALTLSSGAPVTLTQRLLERYWPARTEVPVTADSIAPVRPDEGAMEALYGAKAESMMAYGDAAVSRSAAAPSAPASRPEVVESATAATWRLPTSVDLAAGRTLSLPYIDAVVPARRVSLYQPERGERHPVAAVRLENTTDAWLPPGLVTVYDAGVGHVGDVNLPGIPAGESRLASFAADRKVRIAASSHPEERLERMVIVDGALRITHQSRRVTRYAVENDAREAREVLIEHPRRSGWEFASEALMESTPRHHRLALALAPGESGEVMARETRVRRQSMALANAGVAQLIEWRDAADGETSVQLERVLERRRALDAVEQELEDVEERLARAVERQARIRDNLAAVGSDNALGQRYLGDLEAAEEKIASLEAQRETLEAERETRRETLAETLRELS</sequence>
<feature type="region of interest" description="Disordered" evidence="1">
    <location>
        <begin position="636"/>
        <end position="659"/>
    </location>
</feature>
<dbReference type="PANTHER" id="PTHR31005:SF8">
    <property type="entry name" value="DUF4139 DOMAIN-CONTAINING PROTEIN"/>
    <property type="match status" value="1"/>
</dbReference>
<keyword evidence="4" id="KW-1185">Reference proteome</keyword>
<dbReference type="RefSeq" id="WP_132041160.1">
    <property type="nucleotide sequence ID" value="NZ_JARWMY010000007.1"/>
</dbReference>
<evidence type="ECO:0000313" key="4">
    <source>
        <dbReference type="Proteomes" id="UP000448235"/>
    </source>
</evidence>
<comment type="caution">
    <text evidence="3">The sequence shown here is derived from an EMBL/GenBank/DDBJ whole genome shotgun (WGS) entry which is preliminary data.</text>
</comment>
<name>A0A7X5ALX0_9GAMM</name>
<feature type="domain" description="DUF4139" evidence="2">
    <location>
        <begin position="221"/>
        <end position="496"/>
    </location>
</feature>
<dbReference type="PANTHER" id="PTHR31005">
    <property type="entry name" value="DUF4139 DOMAIN-CONTAINING PROTEIN"/>
    <property type="match status" value="1"/>
</dbReference>
<organism evidence="3 4">
    <name type="scientific">Halomonas icarae</name>
    <dbReference type="NCBI Taxonomy" id="2691040"/>
    <lineage>
        <taxon>Bacteria</taxon>
        <taxon>Pseudomonadati</taxon>
        <taxon>Pseudomonadota</taxon>
        <taxon>Gammaproteobacteria</taxon>
        <taxon>Oceanospirillales</taxon>
        <taxon>Halomonadaceae</taxon>
        <taxon>Halomonas</taxon>
    </lineage>
</organism>
<evidence type="ECO:0000256" key="1">
    <source>
        <dbReference type="SAM" id="MobiDB-lite"/>
    </source>
</evidence>
<accession>A0A7X5ALX0</accession>
<evidence type="ECO:0000313" key="3">
    <source>
        <dbReference type="EMBL" id="NAW12063.1"/>
    </source>
</evidence>
<dbReference type="AlphaFoldDB" id="A0A7X5ALX0"/>
<proteinExistence type="predicted"/>
<dbReference type="Proteomes" id="UP000448235">
    <property type="component" value="Unassembled WGS sequence"/>
</dbReference>
<dbReference type="EMBL" id="WUTS01000001">
    <property type="protein sequence ID" value="NAW12063.1"/>
    <property type="molecule type" value="Genomic_DNA"/>
</dbReference>
<evidence type="ECO:0000259" key="2">
    <source>
        <dbReference type="Pfam" id="PF13598"/>
    </source>
</evidence>